<accession>A0A4C1UZH0</accession>
<gene>
    <name evidence="1" type="ORF">EVAR_16629_1</name>
</gene>
<comment type="caution">
    <text evidence="1">The sequence shown here is derived from an EMBL/GenBank/DDBJ whole genome shotgun (WGS) entry which is preliminary data.</text>
</comment>
<keyword evidence="2" id="KW-1185">Reference proteome</keyword>
<protein>
    <submittedName>
        <fullName evidence="1">Uncharacterized protein</fullName>
    </submittedName>
</protein>
<name>A0A4C1UZH0_EUMVA</name>
<reference evidence="1 2" key="1">
    <citation type="journal article" date="2019" name="Commun. Biol.">
        <title>The bagworm genome reveals a unique fibroin gene that provides high tensile strength.</title>
        <authorList>
            <person name="Kono N."/>
            <person name="Nakamura H."/>
            <person name="Ohtoshi R."/>
            <person name="Tomita M."/>
            <person name="Numata K."/>
            <person name="Arakawa K."/>
        </authorList>
    </citation>
    <scope>NUCLEOTIDE SEQUENCE [LARGE SCALE GENOMIC DNA]</scope>
</reference>
<evidence type="ECO:0000313" key="1">
    <source>
        <dbReference type="EMBL" id="GBP31855.1"/>
    </source>
</evidence>
<evidence type="ECO:0000313" key="2">
    <source>
        <dbReference type="Proteomes" id="UP000299102"/>
    </source>
</evidence>
<dbReference type="AlphaFoldDB" id="A0A4C1UZH0"/>
<dbReference type="Proteomes" id="UP000299102">
    <property type="component" value="Unassembled WGS sequence"/>
</dbReference>
<proteinExistence type="predicted"/>
<dbReference type="EMBL" id="BGZK01000252">
    <property type="protein sequence ID" value="GBP31855.1"/>
    <property type="molecule type" value="Genomic_DNA"/>
</dbReference>
<sequence length="106" mass="11928">MVRRLTERSAVMEGARATESLTFRLVTDSLARAYANQKNEAQKRCIFFPTRTLEDVYETKSRYTLISGRRLRYLALRADGAVTCGRASDPIGTLVRSVPWGVLSRG</sequence>
<organism evidence="1 2">
    <name type="scientific">Eumeta variegata</name>
    <name type="common">Bagworm moth</name>
    <name type="synonym">Eumeta japonica</name>
    <dbReference type="NCBI Taxonomy" id="151549"/>
    <lineage>
        <taxon>Eukaryota</taxon>
        <taxon>Metazoa</taxon>
        <taxon>Ecdysozoa</taxon>
        <taxon>Arthropoda</taxon>
        <taxon>Hexapoda</taxon>
        <taxon>Insecta</taxon>
        <taxon>Pterygota</taxon>
        <taxon>Neoptera</taxon>
        <taxon>Endopterygota</taxon>
        <taxon>Lepidoptera</taxon>
        <taxon>Glossata</taxon>
        <taxon>Ditrysia</taxon>
        <taxon>Tineoidea</taxon>
        <taxon>Psychidae</taxon>
        <taxon>Oiketicinae</taxon>
        <taxon>Eumeta</taxon>
    </lineage>
</organism>